<evidence type="ECO:0000256" key="1">
    <source>
        <dbReference type="SAM" id="Phobius"/>
    </source>
</evidence>
<keyword evidence="1" id="KW-0472">Membrane</keyword>
<dbReference type="AlphaFoldDB" id="A0A1I8BHU8"/>
<feature type="transmembrane region" description="Helical" evidence="1">
    <location>
        <begin position="41"/>
        <end position="65"/>
    </location>
</feature>
<evidence type="ECO:0000313" key="3">
    <source>
        <dbReference type="WBParaSite" id="MhA1_Contig2573.frz3.gene1"/>
    </source>
</evidence>
<name>A0A1I8BHU8_MELHA</name>
<evidence type="ECO:0000313" key="2">
    <source>
        <dbReference type="Proteomes" id="UP000095281"/>
    </source>
</evidence>
<protein>
    <submittedName>
        <fullName evidence="3">G_PROTEIN_RECEP_F1_2 domain-containing protein</fullName>
    </submittedName>
</protein>
<feature type="transmembrane region" description="Helical" evidence="1">
    <location>
        <begin position="7"/>
        <end position="35"/>
    </location>
</feature>
<sequence>MKKVYRSLFLIVFINIGGYIINLLIIMHIVIPLTINKPLNLLMFMTIPGAIINIASASNAIILCINSNDYKMAYKKELKIIKLILFKIFGIQQQKTTKVEIISIKPLFT</sequence>
<keyword evidence="2" id="KW-1185">Reference proteome</keyword>
<dbReference type="Proteomes" id="UP000095281">
    <property type="component" value="Unplaced"/>
</dbReference>
<dbReference type="WBParaSite" id="MhA1_Contig2573.frz3.gene1">
    <property type="protein sequence ID" value="MhA1_Contig2573.frz3.gene1"/>
    <property type="gene ID" value="MhA1_Contig2573.frz3.gene1"/>
</dbReference>
<keyword evidence="1" id="KW-0812">Transmembrane</keyword>
<accession>A0A1I8BHU8</accession>
<proteinExistence type="predicted"/>
<organism evidence="2 3">
    <name type="scientific">Meloidogyne hapla</name>
    <name type="common">Root-knot nematode worm</name>
    <dbReference type="NCBI Taxonomy" id="6305"/>
    <lineage>
        <taxon>Eukaryota</taxon>
        <taxon>Metazoa</taxon>
        <taxon>Ecdysozoa</taxon>
        <taxon>Nematoda</taxon>
        <taxon>Chromadorea</taxon>
        <taxon>Rhabditida</taxon>
        <taxon>Tylenchina</taxon>
        <taxon>Tylenchomorpha</taxon>
        <taxon>Tylenchoidea</taxon>
        <taxon>Meloidogynidae</taxon>
        <taxon>Meloidogyninae</taxon>
        <taxon>Meloidogyne</taxon>
    </lineage>
</organism>
<reference evidence="3" key="1">
    <citation type="submission" date="2016-11" db="UniProtKB">
        <authorList>
            <consortium name="WormBaseParasite"/>
        </authorList>
    </citation>
    <scope>IDENTIFICATION</scope>
</reference>
<keyword evidence="1" id="KW-1133">Transmembrane helix</keyword>